<evidence type="ECO:0000313" key="1">
    <source>
        <dbReference type="EMBL" id="CAD8611410.1"/>
    </source>
</evidence>
<sequence>MFEQLSIPLACTDPTIPDSKKPFECKNLESTDPTDVVNKVTLRVNSNYSAYAMCNIGNDEGKDPLGRPCPIGGYCCYCSAPSHSYPPKDAPCNSTIGLEVIKDHFGYSSHCSKDYDCWTAHTVAKLTDEYPGLWYSPLDIGDCSLHATPEENCTWAVQSIDKIVNATCHTQSFFSAVQKASPTSFAQCTNGTSVAAPNATDPCWVRGFYEAVLGPKASRSILWKVEGLPLEDLIGYWSAPFQSEDPALGGCPGLPIPTIEEAVQLSLQKPKLTHNPQRRGQSFMRKFFGADDEVLA</sequence>
<accession>A0A7S0LIH3</accession>
<dbReference type="EMBL" id="HBEY01031167">
    <property type="protein sequence ID" value="CAD8611410.1"/>
    <property type="molecule type" value="Transcribed_RNA"/>
</dbReference>
<dbReference type="AlphaFoldDB" id="A0A7S0LIH3"/>
<name>A0A7S0LIH3_9EUKA</name>
<proteinExistence type="predicted"/>
<organism evidence="1">
    <name type="scientific">Coccolithus braarudii</name>
    <dbReference type="NCBI Taxonomy" id="221442"/>
    <lineage>
        <taxon>Eukaryota</taxon>
        <taxon>Haptista</taxon>
        <taxon>Haptophyta</taxon>
        <taxon>Prymnesiophyceae</taxon>
        <taxon>Coccolithales</taxon>
        <taxon>Coccolithaceae</taxon>
        <taxon>Coccolithus</taxon>
    </lineage>
</organism>
<reference evidence="1" key="1">
    <citation type="submission" date="2021-01" db="EMBL/GenBank/DDBJ databases">
        <authorList>
            <person name="Corre E."/>
            <person name="Pelletier E."/>
            <person name="Niang G."/>
            <person name="Scheremetjew M."/>
            <person name="Finn R."/>
            <person name="Kale V."/>
            <person name="Holt S."/>
            <person name="Cochrane G."/>
            <person name="Meng A."/>
            <person name="Brown T."/>
            <person name="Cohen L."/>
        </authorList>
    </citation>
    <scope>NUCLEOTIDE SEQUENCE</scope>
    <source>
        <strain evidence="1">PLY182g</strain>
    </source>
</reference>
<gene>
    <name evidence="1" type="ORF">CPEL01642_LOCUS14788</name>
</gene>
<protein>
    <submittedName>
        <fullName evidence="1">Uncharacterized protein</fullName>
    </submittedName>
</protein>